<feature type="compositionally biased region" description="Acidic residues" evidence="6">
    <location>
        <begin position="440"/>
        <end position="452"/>
    </location>
</feature>
<evidence type="ECO:0000259" key="8">
    <source>
        <dbReference type="PROSITE" id="PS01031"/>
    </source>
</evidence>
<dbReference type="PROSITE" id="PS01031">
    <property type="entry name" value="SHSP"/>
    <property type="match status" value="1"/>
</dbReference>
<dbReference type="OrthoDB" id="1920188at2759"/>
<evidence type="ECO:0000256" key="2">
    <source>
        <dbReference type="ARBA" id="ARBA00022475"/>
    </source>
</evidence>
<evidence type="ECO:0000256" key="7">
    <source>
        <dbReference type="SAM" id="Phobius"/>
    </source>
</evidence>
<keyword evidence="3" id="KW-0611">Plant defense</keyword>
<evidence type="ECO:0000256" key="5">
    <source>
        <dbReference type="RuleBase" id="RU003616"/>
    </source>
</evidence>
<evidence type="ECO:0000313" key="10">
    <source>
        <dbReference type="Proteomes" id="UP001141552"/>
    </source>
</evidence>
<evidence type="ECO:0000256" key="3">
    <source>
        <dbReference type="ARBA" id="ARBA00022821"/>
    </source>
</evidence>
<feature type="compositionally biased region" description="Acidic residues" evidence="6">
    <location>
        <begin position="388"/>
        <end position="397"/>
    </location>
</feature>
<feature type="compositionally biased region" description="Basic and acidic residues" evidence="6">
    <location>
        <begin position="142"/>
        <end position="152"/>
    </location>
</feature>
<evidence type="ECO:0000256" key="6">
    <source>
        <dbReference type="SAM" id="MobiDB-lite"/>
    </source>
</evidence>
<keyword evidence="7" id="KW-0812">Transmembrane</keyword>
<feature type="compositionally biased region" description="Polar residues" evidence="6">
    <location>
        <begin position="320"/>
        <end position="334"/>
    </location>
</feature>
<feature type="compositionally biased region" description="Basic and acidic residues" evidence="6">
    <location>
        <begin position="260"/>
        <end position="283"/>
    </location>
</feature>
<dbReference type="InterPro" id="IPR008978">
    <property type="entry name" value="HSP20-like_chaperone"/>
</dbReference>
<feature type="compositionally biased region" description="Basic and acidic residues" evidence="6">
    <location>
        <begin position="200"/>
        <end position="221"/>
    </location>
</feature>
<dbReference type="Proteomes" id="UP001141552">
    <property type="component" value="Unassembled WGS sequence"/>
</dbReference>
<dbReference type="Gene3D" id="2.60.40.790">
    <property type="match status" value="1"/>
</dbReference>
<dbReference type="SUPFAM" id="SSF49764">
    <property type="entry name" value="HSP20-like chaperones"/>
    <property type="match status" value="1"/>
</dbReference>
<feature type="compositionally biased region" description="Basic and acidic residues" evidence="6">
    <location>
        <begin position="238"/>
        <end position="252"/>
    </location>
</feature>
<comment type="caution">
    <text evidence="9">The sequence shown here is derived from an EMBL/GenBank/DDBJ whole genome shotgun (WGS) entry which is preliminary data.</text>
</comment>
<dbReference type="GO" id="GO:0005886">
    <property type="term" value="C:plasma membrane"/>
    <property type="evidence" value="ECO:0007669"/>
    <property type="project" value="UniProtKB-SubCell"/>
</dbReference>
<dbReference type="CDD" id="cd06464">
    <property type="entry name" value="ACD_sHsps-like"/>
    <property type="match status" value="1"/>
</dbReference>
<feature type="domain" description="SHSP" evidence="8">
    <location>
        <begin position="23"/>
        <end position="143"/>
    </location>
</feature>
<organism evidence="9 10">
    <name type="scientific">Turnera subulata</name>
    <dbReference type="NCBI Taxonomy" id="218843"/>
    <lineage>
        <taxon>Eukaryota</taxon>
        <taxon>Viridiplantae</taxon>
        <taxon>Streptophyta</taxon>
        <taxon>Embryophyta</taxon>
        <taxon>Tracheophyta</taxon>
        <taxon>Spermatophyta</taxon>
        <taxon>Magnoliopsida</taxon>
        <taxon>eudicotyledons</taxon>
        <taxon>Gunneridae</taxon>
        <taxon>Pentapetalae</taxon>
        <taxon>rosids</taxon>
        <taxon>fabids</taxon>
        <taxon>Malpighiales</taxon>
        <taxon>Passifloraceae</taxon>
        <taxon>Turnera</taxon>
    </lineage>
</organism>
<dbReference type="EMBL" id="JAKUCV010004765">
    <property type="protein sequence ID" value="KAJ4834171.1"/>
    <property type="molecule type" value="Genomic_DNA"/>
</dbReference>
<feature type="region of interest" description="Disordered" evidence="6">
    <location>
        <begin position="142"/>
        <end position="221"/>
    </location>
</feature>
<proteinExistence type="inferred from homology"/>
<feature type="compositionally biased region" description="Basic and acidic residues" evidence="6">
    <location>
        <begin position="336"/>
        <end position="373"/>
    </location>
</feature>
<feature type="transmembrane region" description="Helical" evidence="7">
    <location>
        <begin position="485"/>
        <end position="504"/>
    </location>
</feature>
<feature type="compositionally biased region" description="Basic and acidic residues" evidence="6">
    <location>
        <begin position="160"/>
        <end position="176"/>
    </location>
</feature>
<name>A0A9Q0FPN0_9ROSI</name>
<evidence type="ECO:0000256" key="4">
    <source>
        <dbReference type="PROSITE-ProRule" id="PRU00285"/>
    </source>
</evidence>
<evidence type="ECO:0000256" key="1">
    <source>
        <dbReference type="ARBA" id="ARBA00004162"/>
    </source>
</evidence>
<sequence>MELELGLRITHTRDDITSFADLRITKDHSGPVFLCRETEAMFILIAHLKGFRRENIDIEISEDGSRITISGMKPVQELVLMGLVMQKKDVELRAFKKTFRIPEGIILDRIKAKFKDEESTLTVIMPKLVKGIRGIGIEEVKEEEVDKGKPDEATQTVADRGIEKGHLDQSTKEVNKMDQAVQEEISRRESEIGQTEEDEVPRKEKYEGEQREERNGYETLQETHHVMEQVAAKRKFEEKAKIEGKEDIRVRLPENSSQPKHQEGTERVVEEKGDRGEAIKREDEGQEVLKSVGDKELHEEPEIADKKEFIEATQEKAEPTISTPSSPETDSMEPNRQAEKKEPTRGEEDQSKKRPVLEDDDRKPENTEADGAHIADPVEDEVVKPETEELPNEEEPETNGHEEEVMEPKPVQGEMQAPNPVVQPTNDELREMKAAVNEVNPDEEAVSDDEHESMEAEAEKQKGAVQEGNETKNSNSNRSKLCPPLVVAGSAILVTIIVFVISWIRAKRR</sequence>
<dbReference type="InterPro" id="IPR002068">
    <property type="entry name" value="A-crystallin/Hsp20_dom"/>
</dbReference>
<dbReference type="AlphaFoldDB" id="A0A9Q0FPN0"/>
<dbReference type="GO" id="GO:0006952">
    <property type="term" value="P:defense response"/>
    <property type="evidence" value="ECO:0007669"/>
    <property type="project" value="UniProtKB-KW"/>
</dbReference>
<dbReference type="PANTHER" id="PTHR43670:SF34">
    <property type="entry name" value="HSP20-LIKE CHAPERONES SUPERFAMILY PROTEIN"/>
    <property type="match status" value="1"/>
</dbReference>
<reference evidence="9" key="2">
    <citation type="journal article" date="2023" name="Plants (Basel)">
        <title>Annotation of the Turnera subulata (Passifloraceae) Draft Genome Reveals the S-Locus Evolved after the Divergence of Turneroideae from Passifloroideae in a Stepwise Manner.</title>
        <authorList>
            <person name="Henning P.M."/>
            <person name="Roalson E.H."/>
            <person name="Mir W."/>
            <person name="McCubbin A.G."/>
            <person name="Shore J.S."/>
        </authorList>
    </citation>
    <scope>NUCLEOTIDE SEQUENCE</scope>
    <source>
        <strain evidence="9">F60SS</strain>
    </source>
</reference>
<feature type="compositionally biased region" description="Basic and acidic residues" evidence="6">
    <location>
        <begin position="398"/>
        <end position="407"/>
    </location>
</feature>
<dbReference type="GO" id="GO:0034605">
    <property type="term" value="P:cellular response to heat"/>
    <property type="evidence" value="ECO:0007669"/>
    <property type="project" value="TreeGrafter"/>
</dbReference>
<feature type="region of interest" description="Disordered" evidence="6">
    <location>
        <begin position="238"/>
        <end position="423"/>
    </location>
</feature>
<feature type="region of interest" description="Disordered" evidence="6">
    <location>
        <begin position="438"/>
        <end position="478"/>
    </location>
</feature>
<keyword evidence="7" id="KW-1133">Transmembrane helix</keyword>
<feature type="compositionally biased region" description="Basic and acidic residues" evidence="6">
    <location>
        <begin position="292"/>
        <end position="318"/>
    </location>
</feature>
<feature type="compositionally biased region" description="Basic and acidic residues" evidence="6">
    <location>
        <begin position="453"/>
        <end position="462"/>
    </location>
</feature>
<reference evidence="9" key="1">
    <citation type="submission" date="2022-02" db="EMBL/GenBank/DDBJ databases">
        <authorList>
            <person name="Henning P.M."/>
            <person name="McCubbin A.G."/>
            <person name="Shore J.S."/>
        </authorList>
    </citation>
    <scope>NUCLEOTIDE SEQUENCE</scope>
    <source>
        <strain evidence="9">F60SS</strain>
        <tissue evidence="9">Leaves</tissue>
    </source>
</reference>
<comment type="similarity">
    <text evidence="4 5">Belongs to the small heat shock protein (HSP20) family.</text>
</comment>
<evidence type="ECO:0000313" key="9">
    <source>
        <dbReference type="EMBL" id="KAJ4834171.1"/>
    </source>
</evidence>
<protein>
    <recommendedName>
        <fullName evidence="8">SHSP domain-containing protein</fullName>
    </recommendedName>
</protein>
<gene>
    <name evidence="9" type="ORF">Tsubulata_004689</name>
</gene>
<keyword evidence="2" id="KW-1003">Cell membrane</keyword>
<keyword evidence="10" id="KW-1185">Reference proteome</keyword>
<comment type="subcellular location">
    <subcellularLocation>
        <location evidence="1">Cell membrane</location>
        <topology evidence="1">Single-pass membrane protein</topology>
    </subcellularLocation>
</comment>
<accession>A0A9Q0FPN0</accession>
<dbReference type="Pfam" id="PF00011">
    <property type="entry name" value="HSP20"/>
    <property type="match status" value="1"/>
</dbReference>
<dbReference type="PANTHER" id="PTHR43670">
    <property type="entry name" value="HEAT SHOCK PROTEIN 26"/>
    <property type="match status" value="1"/>
</dbReference>
<keyword evidence="7" id="KW-0472">Membrane</keyword>